<feature type="transmembrane region" description="Helical" evidence="1">
    <location>
        <begin position="156"/>
        <end position="183"/>
    </location>
</feature>
<proteinExistence type="predicted"/>
<dbReference type="Proteomes" id="UP001153069">
    <property type="component" value="Unassembled WGS sequence"/>
</dbReference>
<reference evidence="2" key="1">
    <citation type="submission" date="2020-06" db="EMBL/GenBank/DDBJ databases">
        <authorList>
            <consortium name="Plant Systems Biology data submission"/>
        </authorList>
    </citation>
    <scope>NUCLEOTIDE SEQUENCE</scope>
    <source>
        <strain evidence="2">D6</strain>
    </source>
</reference>
<feature type="transmembrane region" description="Helical" evidence="1">
    <location>
        <begin position="121"/>
        <end position="144"/>
    </location>
</feature>
<name>A0A9N8DYE7_9STRA</name>
<keyword evidence="3" id="KW-1185">Reference proteome</keyword>
<feature type="transmembrane region" description="Helical" evidence="1">
    <location>
        <begin position="70"/>
        <end position="96"/>
    </location>
</feature>
<dbReference type="AlphaFoldDB" id="A0A9N8DYE7"/>
<protein>
    <submittedName>
        <fullName evidence="2">Uncharacterized protein</fullName>
    </submittedName>
</protein>
<accession>A0A9N8DYE7</accession>
<gene>
    <name evidence="2" type="ORF">SEMRO_474_G150230.1</name>
</gene>
<sequence>MMQEELKLPSPPTSTVVDDSIRLQEATRANQQDQVPHATSTEVPYGNDLSCSKEKRGHLFFGCMCDMRRAVIAVDVISIVLAVIEVCVAITALALFDEISQTTNDDVFSGWVKTNKHASEALLGFVIGFGFVAILFYSLGIYGAANFNQCMVCAALVYHCIAVFANLVSLNIPGILLSGLFVYPHVMLFREIRLGVMTEETYVRERKTCCGPY</sequence>
<evidence type="ECO:0000313" key="2">
    <source>
        <dbReference type="EMBL" id="CAB9511217.1"/>
    </source>
</evidence>
<evidence type="ECO:0000256" key="1">
    <source>
        <dbReference type="SAM" id="Phobius"/>
    </source>
</evidence>
<keyword evidence="1" id="KW-1133">Transmembrane helix</keyword>
<keyword evidence="1" id="KW-0472">Membrane</keyword>
<organism evidence="2 3">
    <name type="scientific">Seminavis robusta</name>
    <dbReference type="NCBI Taxonomy" id="568900"/>
    <lineage>
        <taxon>Eukaryota</taxon>
        <taxon>Sar</taxon>
        <taxon>Stramenopiles</taxon>
        <taxon>Ochrophyta</taxon>
        <taxon>Bacillariophyta</taxon>
        <taxon>Bacillariophyceae</taxon>
        <taxon>Bacillariophycidae</taxon>
        <taxon>Naviculales</taxon>
        <taxon>Naviculaceae</taxon>
        <taxon>Seminavis</taxon>
    </lineage>
</organism>
<dbReference type="OrthoDB" id="49197at2759"/>
<comment type="caution">
    <text evidence="2">The sequence shown here is derived from an EMBL/GenBank/DDBJ whole genome shotgun (WGS) entry which is preliminary data.</text>
</comment>
<evidence type="ECO:0000313" key="3">
    <source>
        <dbReference type="Proteomes" id="UP001153069"/>
    </source>
</evidence>
<keyword evidence="1" id="KW-0812">Transmembrane</keyword>
<dbReference type="EMBL" id="CAICTM010000473">
    <property type="protein sequence ID" value="CAB9511217.1"/>
    <property type="molecule type" value="Genomic_DNA"/>
</dbReference>